<feature type="compositionally biased region" description="Low complexity" evidence="1">
    <location>
        <begin position="204"/>
        <end position="218"/>
    </location>
</feature>
<dbReference type="Gene3D" id="1.25.40.990">
    <property type="match status" value="1"/>
</dbReference>
<evidence type="ECO:0000313" key="3">
    <source>
        <dbReference type="EMBL" id="GHP06435.1"/>
    </source>
</evidence>
<comment type="caution">
    <text evidence="3">The sequence shown here is derived from an EMBL/GenBank/DDBJ whole genome shotgun (WGS) entry which is preliminary data.</text>
</comment>
<feature type="region of interest" description="Disordered" evidence="1">
    <location>
        <begin position="980"/>
        <end position="1064"/>
    </location>
</feature>
<evidence type="ECO:0000256" key="1">
    <source>
        <dbReference type="SAM" id="MobiDB-lite"/>
    </source>
</evidence>
<accession>A0A830HI06</accession>
<feature type="region of interest" description="Disordered" evidence="1">
    <location>
        <begin position="1"/>
        <end position="56"/>
    </location>
</feature>
<feature type="region of interest" description="Disordered" evidence="1">
    <location>
        <begin position="163"/>
        <end position="450"/>
    </location>
</feature>
<evidence type="ECO:0000259" key="2">
    <source>
        <dbReference type="Pfam" id="PF03399"/>
    </source>
</evidence>
<feature type="compositionally biased region" description="Low complexity" evidence="1">
    <location>
        <begin position="280"/>
        <end position="307"/>
    </location>
</feature>
<sequence length="1816" mass="191100">MQWQQQHASSNASASGATNASSYHGHNRAFGSDAAPPAAGAGAGAGPGGGRGATRNNAFGGTGFGAAAVQNSNGMSGFGAAGGFAPTGFGAAAVAASTTSGGGGFGQKASSPVGFGQAGFGRQQQGGFGAAAGSPPSQVASAFGRAAPGAASASAGFGRQQQGGFGAAAGSPPTQVASAFGRAAPGAASASAGFGRQQQGGFGAAASSPSKHAARQQQGGFGAAAGSPSKHAARQQQGGFGAAAGSPPTQVASAFGRAAPGAASASAGFGRQQQGGFGAAAGSPPTQVASAFGRAAPGAASAGFGRQQQGGFGAAAGSPPTQVASGFGPPTTKSRSRRRAGGGMEMDEAGGGDASIAPPTDYPTDAKIVHKARGKAQAASEGATRPSILARLGSRVGGDGDVAPGVAKKATTRRQSAVSPQDQKPAQKRAAAPATTVASESAAATDDGDADAIKEARARRFRLKENAPAVSAARRARESRESSAPTRVVPPSEIAPRKVLDDGAMDANPRASCTDMCPAEERDKRERLDDIARFEMAQAGNRGLTDVNLAVKKFTRFVENDIPASSVRTIRALYRTMDHLATLMDATSTHCGTPVGMYDIHKFLWDRYRSVRQDLLLQSAPPQHVAPMVEEMVRFQLMAEYELCEVDGRGGRDDESGDDEKEVDGEAAPPDTEAFNSHLNVEQIMKCFTTLQEMYRLYRSRLSEIDRDTTMSGENEMLAFILLLNIDTHGKYKHNPMNTMSLLRQMPHAASHSADVRFARRVYQANLRSDYVTFFRCVESAPYVAACILHLYFQPMRLKAFRMIEKATLPQKDAPKGRKLQQQLTAEMRNPPPSGQPSILRDLVDILYFDDERDLLRHYANFLKYEELLANGGPEAGEVPTFLRRKRSRRLDAKRHDLSRRDITVSAKTTLREGRVAPPRVSLVTSTDVAAPRRVTSSAPAAAAAASPAVMGEEMAAATTTTAAPTIEDRIRMQKERIERAEERKRKAKARRAESAAAEAAKTPPASVESEPPSAEALSAQKKKRSSASLEVEPTRTVPSVPRATTTTMAPSAIPPSDLAAPYSQSPAAQILPPPAFDFSKPATPPAMPTTTAQGGLFAQMPSVSAAELPSPAPAVPMPQHIVKAVTRAKSPEELEVEEERRRLLLLYSEEERRRHLRASAEAEAHAAAVKASRLEAEVVRRVRTLLLVRRWARRARAIVQARLLDEKRRRDIKATNATFFAPSERSSFEDAGLYTEQHEEEEDDLDYDEIDMVDEEEQELEEQELELEQDEYDGGDAGHAIIAGLPEHAPYATPPRGAHGSLADALISATESASAWIGVEQAIKVCVLFAADEDESDPSSAIFAAIAWGRLRASLTQGGDEQLAASASSALLATLAESEQDDWEPCGDVWHLSRRSWPHVPGGSVRVCITALDIRRSIAAGGAMSAEVRARLDGAHAFLHVDGSLAGAKSGGADAVLASLRLLGEADCLSYSAPFLALLEGSEDVSERTASIFLALETSGAAAAERSFVPVVSPNEDGSTGELTDLMLTDTLEAGLTWLSMHGAPQACFPAPLRASPLAVAVRAALTAAMSDEVKSGVDVRARVATSLSALASSLKSTADRFAGYPFQESDALSVGEQLSWFPRRAEWIDANHASSAAISFVAGVIKDRSAAASSSSIADTCQKVASDVEDAIEQLPELVYLDDASVREACESNPWPLARKRRHSEGVPAGLGALSTPSAKRRAAAEMFQVRHAATPTPAASGYRRRRMWGPPPSSILWNELVGGELLVDSSSSSSPVAHDVADRKGGGGGLLDELRAERARNAEMDEALALALL</sequence>
<feature type="compositionally biased region" description="Gly residues" evidence="1">
    <location>
        <begin position="41"/>
        <end position="52"/>
    </location>
</feature>
<feature type="compositionally biased region" description="Low complexity" evidence="1">
    <location>
        <begin position="930"/>
        <end position="950"/>
    </location>
</feature>
<feature type="domain" description="SAC3/GANP/THP3 conserved" evidence="2">
    <location>
        <begin position="516"/>
        <end position="825"/>
    </location>
</feature>
<reference evidence="3" key="1">
    <citation type="submission" date="2020-10" db="EMBL/GenBank/DDBJ databases">
        <title>Unveiling of a novel bifunctional photoreceptor, Dualchrome1, isolated from a cosmopolitan green alga.</title>
        <authorList>
            <person name="Suzuki S."/>
            <person name="Kawachi M."/>
        </authorList>
    </citation>
    <scope>NUCLEOTIDE SEQUENCE</scope>
    <source>
        <strain evidence="3">NIES 2893</strain>
    </source>
</reference>
<feature type="compositionally biased region" description="Low complexity" evidence="1">
    <location>
        <begin position="420"/>
        <end position="445"/>
    </location>
</feature>
<dbReference type="Proteomes" id="UP000660262">
    <property type="component" value="Unassembled WGS sequence"/>
</dbReference>
<proteinExistence type="predicted"/>
<dbReference type="PANTHER" id="PTHR12436">
    <property type="entry name" value="80 KDA MCM3-ASSOCIATED PROTEIN"/>
    <property type="match status" value="1"/>
</dbReference>
<gene>
    <name evidence="3" type="ORF">PPROV_000518000</name>
</gene>
<dbReference type="EMBL" id="BNJQ01000013">
    <property type="protein sequence ID" value="GHP06435.1"/>
    <property type="molecule type" value="Genomic_DNA"/>
</dbReference>
<keyword evidence="4" id="KW-1185">Reference proteome</keyword>
<feature type="region of interest" description="Disordered" evidence="1">
    <location>
        <begin position="904"/>
        <end position="950"/>
    </location>
</feature>
<dbReference type="GO" id="GO:0006406">
    <property type="term" value="P:mRNA export from nucleus"/>
    <property type="evidence" value="ECO:0007669"/>
    <property type="project" value="TreeGrafter"/>
</dbReference>
<feature type="compositionally biased region" description="Acidic residues" evidence="1">
    <location>
        <begin position="655"/>
        <end position="665"/>
    </location>
</feature>
<dbReference type="GO" id="GO:0005737">
    <property type="term" value="C:cytoplasm"/>
    <property type="evidence" value="ECO:0007669"/>
    <property type="project" value="TreeGrafter"/>
</dbReference>
<dbReference type="GO" id="GO:0070390">
    <property type="term" value="C:transcription export complex 2"/>
    <property type="evidence" value="ECO:0007669"/>
    <property type="project" value="TreeGrafter"/>
</dbReference>
<dbReference type="OrthoDB" id="264795at2759"/>
<dbReference type="PANTHER" id="PTHR12436:SF3">
    <property type="entry name" value="GERMINAL-CENTER ASSOCIATED NUCLEAR PROTEIN"/>
    <property type="match status" value="1"/>
</dbReference>
<name>A0A830HI06_9CHLO</name>
<evidence type="ECO:0000313" key="4">
    <source>
        <dbReference type="Proteomes" id="UP000660262"/>
    </source>
</evidence>
<protein>
    <recommendedName>
        <fullName evidence="2">SAC3/GANP/THP3 conserved domain-containing protein</fullName>
    </recommendedName>
</protein>
<dbReference type="Pfam" id="PF03399">
    <property type="entry name" value="SAC3_GANP"/>
    <property type="match status" value="1"/>
</dbReference>
<dbReference type="InterPro" id="IPR005062">
    <property type="entry name" value="SAC3/GANP/THP3_conserved"/>
</dbReference>
<organism evidence="3 4">
    <name type="scientific">Pycnococcus provasolii</name>
    <dbReference type="NCBI Taxonomy" id="41880"/>
    <lineage>
        <taxon>Eukaryota</taxon>
        <taxon>Viridiplantae</taxon>
        <taxon>Chlorophyta</taxon>
        <taxon>Pseudoscourfieldiophyceae</taxon>
        <taxon>Pseudoscourfieldiales</taxon>
        <taxon>Pycnococcaceae</taxon>
        <taxon>Pycnococcus</taxon>
    </lineage>
</organism>
<feature type="region of interest" description="Disordered" evidence="1">
    <location>
        <begin position="648"/>
        <end position="675"/>
    </location>
</feature>
<feature type="compositionally biased region" description="Low complexity" evidence="1">
    <location>
        <begin position="995"/>
        <end position="1020"/>
    </location>
</feature>
<dbReference type="InterPro" id="IPR045107">
    <property type="entry name" value="SAC3/GANP/THP3"/>
</dbReference>
<feature type="compositionally biased region" description="Low complexity" evidence="1">
    <location>
        <begin position="8"/>
        <end position="22"/>
    </location>
</feature>
<feature type="compositionally biased region" description="Low complexity" evidence="1">
    <location>
        <begin position="252"/>
        <end position="272"/>
    </location>
</feature>
<feature type="region of interest" description="Disordered" evidence="1">
    <location>
        <begin position="1774"/>
        <end position="1793"/>
    </location>
</feature>
<feature type="region of interest" description="Disordered" evidence="1">
    <location>
        <begin position="465"/>
        <end position="489"/>
    </location>
</feature>
<feature type="compositionally biased region" description="Low complexity" evidence="1">
    <location>
        <begin position="168"/>
        <end position="197"/>
    </location>
</feature>